<dbReference type="Proteomes" id="UP000188533">
    <property type="component" value="Unassembled WGS sequence"/>
</dbReference>
<feature type="compositionally biased region" description="Acidic residues" evidence="1">
    <location>
        <begin position="153"/>
        <end position="167"/>
    </location>
</feature>
<reference evidence="2 3" key="2">
    <citation type="submission" date="2017-02" db="EMBL/GenBank/DDBJ databases">
        <title>A genome survey and senescence transcriptome analysis in Lentinula edodes.</title>
        <authorList>
            <person name="Sakamoto Y."/>
            <person name="Nakade K."/>
            <person name="Sato S."/>
            <person name="Yoshida Y."/>
            <person name="Miyazaki K."/>
            <person name="Natsume S."/>
            <person name="Konno N."/>
        </authorList>
    </citation>
    <scope>NUCLEOTIDE SEQUENCE [LARGE SCALE GENOMIC DNA]</scope>
    <source>
        <strain evidence="2 3">NBRC 111202</strain>
    </source>
</reference>
<evidence type="ECO:0008006" key="4">
    <source>
        <dbReference type="Google" id="ProtNLM"/>
    </source>
</evidence>
<keyword evidence="3" id="KW-1185">Reference proteome</keyword>
<feature type="compositionally biased region" description="Low complexity" evidence="1">
    <location>
        <begin position="1"/>
        <end position="13"/>
    </location>
</feature>
<feature type="compositionally biased region" description="Basic and acidic residues" evidence="1">
    <location>
        <begin position="63"/>
        <end position="99"/>
    </location>
</feature>
<proteinExistence type="predicted"/>
<dbReference type="AlphaFoldDB" id="A0A1Q3ENL4"/>
<evidence type="ECO:0000256" key="1">
    <source>
        <dbReference type="SAM" id="MobiDB-lite"/>
    </source>
</evidence>
<dbReference type="EMBL" id="BDGU01000759">
    <property type="protein sequence ID" value="GAW08808.1"/>
    <property type="molecule type" value="Genomic_DNA"/>
</dbReference>
<sequence length="325" mass="36522">MSTSRTTTTTSTTIGSIPVTGRQPTPPAAPTRPSTPDPSDEERELELQLERTREKNRRRKEEKKKAEEEARRKAEEEKKRQEAAARAADARRIEEEAAEKRRKIAAAAAARNRRGPSPGEASTSARRVEVEIPRVVKKGKAPQRNEVSGRDPDDGDDGENDDEDDEERAPCERCFTKKIPCLEQVGKRSTVICKACHDAKVKCSYSGRPVQVKREGGPGGERMAVMESQLAQLMADNRALREATSRSHQYLRQLLRRQDEDHARLIAIDTRDAMRGAAVPGPSRSVSERPRNLKRRRIVENSEEEEEEEDKGGEEVVEGEKGKRR</sequence>
<reference evidence="2 3" key="1">
    <citation type="submission" date="2016-08" db="EMBL/GenBank/DDBJ databases">
        <authorList>
            <consortium name="Lentinula edodes genome sequencing consortium"/>
            <person name="Sakamoto Y."/>
            <person name="Nakade K."/>
            <person name="Sato S."/>
            <person name="Yoshida Y."/>
            <person name="Miyazaki K."/>
            <person name="Natsume S."/>
            <person name="Konno N."/>
        </authorList>
    </citation>
    <scope>NUCLEOTIDE SEQUENCE [LARGE SCALE GENOMIC DNA]</scope>
    <source>
        <strain evidence="2 3">NBRC 111202</strain>
    </source>
</reference>
<name>A0A1Q3ENL4_LENED</name>
<comment type="caution">
    <text evidence="2">The sequence shown here is derived from an EMBL/GenBank/DDBJ whole genome shotgun (WGS) entry which is preliminary data.</text>
</comment>
<organism evidence="2 3">
    <name type="scientific">Lentinula edodes</name>
    <name type="common">Shiitake mushroom</name>
    <name type="synonym">Lentinus edodes</name>
    <dbReference type="NCBI Taxonomy" id="5353"/>
    <lineage>
        <taxon>Eukaryota</taxon>
        <taxon>Fungi</taxon>
        <taxon>Dikarya</taxon>
        <taxon>Basidiomycota</taxon>
        <taxon>Agaricomycotina</taxon>
        <taxon>Agaricomycetes</taxon>
        <taxon>Agaricomycetidae</taxon>
        <taxon>Agaricales</taxon>
        <taxon>Marasmiineae</taxon>
        <taxon>Omphalotaceae</taxon>
        <taxon>Lentinula</taxon>
    </lineage>
</organism>
<evidence type="ECO:0000313" key="2">
    <source>
        <dbReference type="EMBL" id="GAW08808.1"/>
    </source>
</evidence>
<dbReference type="Gene3D" id="4.10.240.10">
    <property type="entry name" value="Zn(2)-C6 fungal-type DNA-binding domain"/>
    <property type="match status" value="1"/>
</dbReference>
<dbReference type="InterPro" id="IPR036864">
    <property type="entry name" value="Zn2-C6_fun-type_DNA-bd_sf"/>
</dbReference>
<feature type="region of interest" description="Disordered" evidence="1">
    <location>
        <begin position="274"/>
        <end position="325"/>
    </location>
</feature>
<feature type="compositionally biased region" description="Acidic residues" evidence="1">
    <location>
        <begin position="301"/>
        <end position="317"/>
    </location>
</feature>
<accession>A0A1Q3ENL4</accession>
<evidence type="ECO:0000313" key="3">
    <source>
        <dbReference type="Proteomes" id="UP000188533"/>
    </source>
</evidence>
<dbReference type="GO" id="GO:0008270">
    <property type="term" value="F:zinc ion binding"/>
    <property type="evidence" value="ECO:0007669"/>
    <property type="project" value="InterPro"/>
</dbReference>
<dbReference type="GO" id="GO:0000981">
    <property type="term" value="F:DNA-binding transcription factor activity, RNA polymerase II-specific"/>
    <property type="evidence" value="ECO:0007669"/>
    <property type="project" value="InterPro"/>
</dbReference>
<feature type="compositionally biased region" description="Pro residues" evidence="1">
    <location>
        <begin position="24"/>
        <end position="36"/>
    </location>
</feature>
<protein>
    <recommendedName>
        <fullName evidence="4">Zn(2)-C6 fungal-type domain-containing protein</fullName>
    </recommendedName>
</protein>
<gene>
    <name evidence="2" type="ORF">LENED_010898</name>
</gene>
<feature type="region of interest" description="Disordered" evidence="1">
    <location>
        <begin position="1"/>
        <end position="170"/>
    </location>
</feature>